<dbReference type="CDD" id="cd13940">
    <property type="entry name" value="ILEI_FAM3C"/>
    <property type="match status" value="1"/>
</dbReference>
<dbReference type="InterPro" id="IPR039477">
    <property type="entry name" value="ILEI/PANDER_dom"/>
</dbReference>
<feature type="compositionally biased region" description="Acidic residues" evidence="4">
    <location>
        <begin position="770"/>
        <end position="779"/>
    </location>
</feature>
<dbReference type="Pfam" id="PF05018">
    <property type="entry name" value="CFA20_dom"/>
    <property type="match status" value="1"/>
</dbReference>
<dbReference type="InterPro" id="IPR039475">
    <property type="entry name" value="ILEI_FAM3C"/>
</dbReference>
<evidence type="ECO:0000256" key="2">
    <source>
        <dbReference type="ARBA" id="ARBA00023054"/>
    </source>
</evidence>
<evidence type="ECO:0000256" key="4">
    <source>
        <dbReference type="SAM" id="MobiDB-lite"/>
    </source>
</evidence>
<feature type="region of interest" description="Disordered" evidence="4">
    <location>
        <begin position="473"/>
        <end position="543"/>
    </location>
</feature>
<protein>
    <recommendedName>
        <fullName evidence="9">ILEI/PANDER domain-containing protein</fullName>
    </recommendedName>
</protein>
<gene>
    <name evidence="7" type="ORF">JEQ12_008353</name>
</gene>
<organism evidence="7 8">
    <name type="scientific">Ovis aries</name>
    <name type="common">Sheep</name>
    <dbReference type="NCBI Taxonomy" id="9940"/>
    <lineage>
        <taxon>Eukaryota</taxon>
        <taxon>Metazoa</taxon>
        <taxon>Chordata</taxon>
        <taxon>Craniata</taxon>
        <taxon>Vertebrata</taxon>
        <taxon>Euteleostomi</taxon>
        <taxon>Mammalia</taxon>
        <taxon>Eutheria</taxon>
        <taxon>Laurasiatheria</taxon>
        <taxon>Artiodactyla</taxon>
        <taxon>Ruminantia</taxon>
        <taxon>Pecora</taxon>
        <taxon>Bovidae</taxon>
        <taxon>Caprinae</taxon>
        <taxon>Ovis</taxon>
    </lineage>
</organism>
<dbReference type="Proteomes" id="UP000664991">
    <property type="component" value="Unassembled WGS sequence"/>
</dbReference>
<reference evidence="7 8" key="1">
    <citation type="submission" date="2020-12" db="EMBL/GenBank/DDBJ databases">
        <title>De novo assembly of Tibetan sheep genome.</title>
        <authorList>
            <person name="Li X."/>
        </authorList>
    </citation>
    <scope>NUCLEOTIDE SEQUENCE [LARGE SCALE GENOMIC DNA]</scope>
    <source>
        <tissue evidence="7">Heart</tissue>
    </source>
</reference>
<keyword evidence="2" id="KW-0175">Coiled coil</keyword>
<evidence type="ECO:0000313" key="7">
    <source>
        <dbReference type="EMBL" id="KAG5197624.1"/>
    </source>
</evidence>
<feature type="region of interest" description="Disordered" evidence="4">
    <location>
        <begin position="700"/>
        <end position="779"/>
    </location>
</feature>
<dbReference type="InterPro" id="IPR040441">
    <property type="entry name" value="CFA20/CFAP20DC"/>
</dbReference>
<sequence>GGAFVEIFSAQGKNPGAKWKILGSPSVIWKEFDKEVKSFVFVLEGSSQTNKIQLPKENKQILGLIQRFLVLQIYIPLGQDFSTELLITDLRNIKRRLYLSTVHKELSSTPLHAKIPLFMIKRRIWCNLCIDLVAFTNEIFKGAVFQSLDGITVSANCKLRKIFTLKYKPQDTADKDAGHDASFPTDERIDIIPRSCQLTTDVPQVTQLLNMTKLRQTEIKFGGHPLSPAESDQFINRGTVSMRNGKHQDVCHIAFGSKVLGPPPLSGRRNNMRLSSETVKSIGSKSNRLCQQSTVEKCVNSAEMSTLLLSESEAQGDKENIGQIKQTVPVLASLHIMHPHPPQEPSADKNNNRRRLRLKSTSRERTDTSNGNSSDNKRSDEHKAATVLTTMSQQRAEILNPSSPVPQSPDQADEWVFPENGDHIPYLASTTQSLLLNEDSCHTSCLWLEASKESEQDQQTEETQIVPKDVFTFSSRPRSAPHGKTQSVSPEGCPFTLDLKEDTSVTRSDTQTEEDFYGGDSNEEDNHSVQGSPGPTTSPPGLTQLTLESMLGKAAKCASKEYLKNAYAEGRTSEHQNSLVKQIDIKDFETSFVPTPSLSPPGRHESSPKIPDLIIKAKDLPAHQVSASINKTFLKEISEEKLKPVAELSEYDWRNYQPSEISESELQMLASLRRQQNEELEDTGAPYGLSASQVDNCNVSISTSSDDTTTWNSCLPPPVNQGRHYQKEMNPPSPSNPRDWLNMLSPPIVPPSQQSAERHQDSSGSSSVQGEEELSVEEDEEVLTLLYDPCLNCYFDPQTGKYYELTVESKGLQAMAVLFNFDPVPNQTRHKTDLQAREPGRDHRWRGAESSRYFTSESELVTSDVYERIDFQAPDYSMGGAGEALGLLRFLALIFAVVSTWLFIREYINFNIKTLRLPRWIASQLVKTKCGLSKSCPDNFFAFKIVSGAANVVGPTMCFEDQMIMSPVKNNVGRGLNIVLVDGTKGAVLTQKSFDMYSGDASLLVKFLKEISGNMLVLVASYDDPGTKMNEEIRKLFSNLGSTHAKQLGFRDSWVFLGAQDLQSKSPFEQFLKNNPETNKYDGWPELLELEGCVPRKAERLGDSGLIAGSTVRCRCGPLHLGKLTQFGYASPEKNYPRFARGPLAGGREQTEILQVRQCWETWDRPSPQVSGQDRRKARPYKWGLCSSGKQFQTCPKEYSPQAVFHNENEKQRLNGSASMYSEIQRERADIGGLMARPEHREWNPELIKPKKLLNPVKASRNHQEMHRELLMNHRRGLGVDSKPELQRVLEHRRRNQLIKKKKEELEAKRLQCPFEQELLRRQQRLNQLEKPPEKEEDHAPEFIKVRENLRRITTFTSGERAL</sequence>
<proteinExistence type="predicted"/>
<feature type="compositionally biased region" description="Low complexity" evidence="4">
    <location>
        <begin position="700"/>
        <end position="710"/>
    </location>
</feature>
<feature type="domain" description="CFA20" evidence="5">
    <location>
        <begin position="3"/>
        <end position="173"/>
    </location>
</feature>
<comment type="caution">
    <text evidence="7">The sequence shown here is derived from an EMBL/GenBank/DDBJ whole genome shotgun (WGS) entry which is preliminary data.</text>
</comment>
<feature type="region of interest" description="Disordered" evidence="4">
    <location>
        <begin position="337"/>
        <end position="381"/>
    </location>
</feature>
<dbReference type="Pfam" id="PF06625">
    <property type="entry name" value="DUF1151"/>
    <property type="match status" value="1"/>
</dbReference>
<evidence type="ECO:0000313" key="8">
    <source>
        <dbReference type="Proteomes" id="UP000664991"/>
    </source>
</evidence>
<evidence type="ECO:0000256" key="1">
    <source>
        <dbReference type="ARBA" id="ARBA00022734"/>
    </source>
</evidence>
<evidence type="ECO:0008006" key="9">
    <source>
        <dbReference type="Google" id="ProtNLM"/>
    </source>
</evidence>
<dbReference type="EMBL" id="JAEMGP010000019">
    <property type="protein sequence ID" value="KAG5197624.1"/>
    <property type="molecule type" value="Genomic_DNA"/>
</dbReference>
<dbReference type="PANTHER" id="PTHR12458">
    <property type="entry name" value="ORF PROTEIN"/>
    <property type="match status" value="1"/>
</dbReference>
<evidence type="ECO:0000259" key="6">
    <source>
        <dbReference type="Pfam" id="PF15711"/>
    </source>
</evidence>
<feature type="domain" description="ILEI/PANDER" evidence="6">
    <location>
        <begin position="974"/>
        <end position="1060"/>
    </location>
</feature>
<dbReference type="PROSITE" id="PS52031">
    <property type="entry name" value="GG_LECTIN"/>
    <property type="match status" value="1"/>
</dbReference>
<dbReference type="Pfam" id="PF15711">
    <property type="entry name" value="ILEI"/>
    <property type="match status" value="1"/>
</dbReference>
<name>A0A835ZR10_SHEEP</name>
<feature type="non-terminal residue" evidence="7">
    <location>
        <position position="1"/>
    </location>
</feature>
<accession>A0A835ZR10</accession>
<feature type="compositionally biased region" description="Low complexity" evidence="4">
    <location>
        <begin position="530"/>
        <end position="543"/>
    </location>
</feature>
<dbReference type="GO" id="GO:0030246">
    <property type="term" value="F:carbohydrate binding"/>
    <property type="evidence" value="ECO:0007669"/>
    <property type="project" value="UniProtKB-UniRule"/>
</dbReference>
<dbReference type="InterPro" id="IPR007714">
    <property type="entry name" value="CFA20_dom"/>
</dbReference>
<feature type="compositionally biased region" description="Acidic residues" evidence="4">
    <location>
        <begin position="511"/>
        <end position="523"/>
    </location>
</feature>
<dbReference type="InterPro" id="IPR009533">
    <property type="entry name" value="FAM107"/>
</dbReference>
<evidence type="ECO:0000256" key="3">
    <source>
        <dbReference type="PROSITE-ProRule" id="PRU01375"/>
    </source>
</evidence>
<keyword evidence="1 3" id="KW-0430">Lectin</keyword>
<evidence type="ECO:0000259" key="5">
    <source>
        <dbReference type="Pfam" id="PF05018"/>
    </source>
</evidence>